<evidence type="ECO:0000256" key="1">
    <source>
        <dbReference type="SAM" id="Phobius"/>
    </source>
</evidence>
<reference evidence="2 3" key="1">
    <citation type="journal article" date="2019" name="Nat. Med.">
        <title>A library of human gut bacterial isolates paired with longitudinal multiomics data enables mechanistic microbiome research.</title>
        <authorList>
            <person name="Poyet M."/>
            <person name="Groussin M."/>
            <person name="Gibbons S.M."/>
            <person name="Avila-Pacheco J."/>
            <person name="Jiang X."/>
            <person name="Kearney S.M."/>
            <person name="Perrotta A.R."/>
            <person name="Berdy B."/>
            <person name="Zhao S."/>
            <person name="Lieberman T.D."/>
            <person name="Swanson P.K."/>
            <person name="Smith M."/>
            <person name="Roesemann S."/>
            <person name="Alexander J.E."/>
            <person name="Rich S.A."/>
            <person name="Livny J."/>
            <person name="Vlamakis H."/>
            <person name="Clish C."/>
            <person name="Bullock K."/>
            <person name="Deik A."/>
            <person name="Scott J."/>
            <person name="Pierce K.A."/>
            <person name="Xavier R.J."/>
            <person name="Alm E.J."/>
        </authorList>
    </citation>
    <scope>NUCLEOTIDE SEQUENCE [LARGE SCALE GENOMIC DNA]</scope>
    <source>
        <strain evidence="2 3">BIOML-A20</strain>
    </source>
</reference>
<organism evidence="2 3">
    <name type="scientific">Collinsella aerofaciens</name>
    <dbReference type="NCBI Taxonomy" id="74426"/>
    <lineage>
        <taxon>Bacteria</taxon>
        <taxon>Bacillati</taxon>
        <taxon>Actinomycetota</taxon>
        <taxon>Coriobacteriia</taxon>
        <taxon>Coriobacteriales</taxon>
        <taxon>Coriobacteriaceae</taxon>
        <taxon>Collinsella</taxon>
    </lineage>
</organism>
<gene>
    <name evidence="2" type="ORF">GT464_06165</name>
</gene>
<comment type="caution">
    <text evidence="2">The sequence shown here is derived from an EMBL/GenBank/DDBJ whole genome shotgun (WGS) entry which is preliminary data.</text>
</comment>
<keyword evidence="1" id="KW-0472">Membrane</keyword>
<feature type="transmembrane region" description="Helical" evidence="1">
    <location>
        <begin position="6"/>
        <end position="25"/>
    </location>
</feature>
<proteinExistence type="predicted"/>
<sequence>MDPFLSQIAVTAITSAVSIAVGWAMGGLKGAAKERAQAKAESDRAREVARKEAAKDRETTRQILRTLLYCRLADMHRRYVVDGVPCTPAEKQEAEEVFREYHDVLGGNGSGTALYKEIMAAHVA</sequence>
<evidence type="ECO:0000313" key="2">
    <source>
        <dbReference type="EMBL" id="MZJ39532.1"/>
    </source>
</evidence>
<dbReference type="RefSeq" id="WP_161160484.1">
    <property type="nucleotide sequence ID" value="NZ_WWSR01000009.1"/>
</dbReference>
<keyword evidence="1" id="KW-0812">Transmembrane</keyword>
<protein>
    <submittedName>
        <fullName evidence="2">Uncharacterized protein</fullName>
    </submittedName>
</protein>
<keyword evidence="1" id="KW-1133">Transmembrane helix</keyword>
<name>A0A6N9JI39_9ACTN</name>
<dbReference type="Proteomes" id="UP000469380">
    <property type="component" value="Unassembled WGS sequence"/>
</dbReference>
<evidence type="ECO:0000313" key="3">
    <source>
        <dbReference type="Proteomes" id="UP000469380"/>
    </source>
</evidence>
<dbReference type="EMBL" id="WWSR01000009">
    <property type="protein sequence ID" value="MZJ39532.1"/>
    <property type="molecule type" value="Genomic_DNA"/>
</dbReference>
<accession>A0A6N9JI39</accession>
<dbReference type="AlphaFoldDB" id="A0A6N9JI39"/>